<accession>A0A8J5KH41</accession>
<gene>
    <name evidence="7" type="ORF">ZIOFF_065460</name>
</gene>
<evidence type="ECO:0000256" key="4">
    <source>
        <dbReference type="ARBA" id="ARBA00023170"/>
    </source>
</evidence>
<dbReference type="GO" id="GO:0006355">
    <property type="term" value="P:regulation of DNA-templated transcription"/>
    <property type="evidence" value="ECO:0007669"/>
    <property type="project" value="InterPro"/>
</dbReference>
<dbReference type="Gene3D" id="3.30.450.20">
    <property type="entry name" value="PAS domain"/>
    <property type="match status" value="1"/>
</dbReference>
<dbReference type="InterPro" id="IPR000014">
    <property type="entry name" value="PAS"/>
</dbReference>
<sequence>MADGSFLEELIKRFSELELRQARLRDQLQLYLVRGAARAAEAGHDDRHGSGSPGRRRSRPLPEGSEAGGSYGLFPGRFHNGPYCSVLRHIGHALHIYHPHSGVIIFWNQSAESLYGWADHEALGRNVGDLLIHEDNDISHLKSVVEMLNNGQPWSGHLAFKKRSGDMVSAMVTKTPLYEDGVFVGVITVSSDASSFHHDKNSEELDESSSQKLKVLAAFSRSFKLILSLRLLMIVCGDEQAPKLSSRSRSCGEVNVENQTSRDGNMKTDTNEIMASLSPSVMENDSS</sequence>
<comment type="caution">
    <text evidence="7">The sequence shown here is derived from an EMBL/GenBank/DDBJ whole genome shotgun (WGS) entry which is preliminary data.</text>
</comment>
<keyword evidence="3" id="KW-0157">Chromophore</keyword>
<keyword evidence="4" id="KW-0675">Receptor</keyword>
<dbReference type="Proteomes" id="UP000734854">
    <property type="component" value="Unassembled WGS sequence"/>
</dbReference>
<evidence type="ECO:0000256" key="3">
    <source>
        <dbReference type="ARBA" id="ARBA00022991"/>
    </source>
</evidence>
<dbReference type="InterPro" id="IPR013767">
    <property type="entry name" value="PAS_fold"/>
</dbReference>
<evidence type="ECO:0000313" key="8">
    <source>
        <dbReference type="Proteomes" id="UP000734854"/>
    </source>
</evidence>
<dbReference type="EMBL" id="JACMSC010000018">
    <property type="protein sequence ID" value="KAG6476222.1"/>
    <property type="molecule type" value="Genomic_DNA"/>
</dbReference>
<dbReference type="CDD" id="cd00130">
    <property type="entry name" value="PAS"/>
    <property type="match status" value="1"/>
</dbReference>
<evidence type="ECO:0000256" key="1">
    <source>
        <dbReference type="ARBA" id="ARBA00022543"/>
    </source>
</evidence>
<feature type="region of interest" description="Disordered" evidence="5">
    <location>
        <begin position="41"/>
        <end position="66"/>
    </location>
</feature>
<evidence type="ECO:0000256" key="2">
    <source>
        <dbReference type="ARBA" id="ARBA00022606"/>
    </source>
</evidence>
<evidence type="ECO:0000256" key="5">
    <source>
        <dbReference type="SAM" id="MobiDB-lite"/>
    </source>
</evidence>
<proteinExistence type="predicted"/>
<keyword evidence="8" id="KW-1185">Reference proteome</keyword>
<reference evidence="7 8" key="1">
    <citation type="submission" date="2020-08" db="EMBL/GenBank/DDBJ databases">
        <title>Plant Genome Project.</title>
        <authorList>
            <person name="Zhang R.-G."/>
        </authorList>
    </citation>
    <scope>NUCLEOTIDE SEQUENCE [LARGE SCALE GENOMIC DNA]</scope>
    <source>
        <tissue evidence="7">Rhizome</tissue>
    </source>
</reference>
<name>A0A8J5KH41_ZINOF</name>
<dbReference type="GO" id="GO:0009881">
    <property type="term" value="F:photoreceptor activity"/>
    <property type="evidence" value="ECO:0007669"/>
    <property type="project" value="UniProtKB-KW"/>
</dbReference>
<dbReference type="Pfam" id="PF00989">
    <property type="entry name" value="PAS"/>
    <property type="match status" value="1"/>
</dbReference>
<dbReference type="SUPFAM" id="SSF55785">
    <property type="entry name" value="PYP-like sensor domain (PAS domain)"/>
    <property type="match status" value="1"/>
</dbReference>
<dbReference type="SMART" id="SM00091">
    <property type="entry name" value="PAS"/>
    <property type="match status" value="1"/>
</dbReference>
<feature type="region of interest" description="Disordered" evidence="5">
    <location>
        <begin position="243"/>
        <end position="287"/>
    </location>
</feature>
<evidence type="ECO:0000313" key="7">
    <source>
        <dbReference type="EMBL" id="KAG6476222.1"/>
    </source>
</evidence>
<feature type="domain" description="PAS" evidence="6">
    <location>
        <begin position="101"/>
        <end position="151"/>
    </location>
</feature>
<dbReference type="PROSITE" id="PS50112">
    <property type="entry name" value="PAS"/>
    <property type="match status" value="1"/>
</dbReference>
<dbReference type="InterPro" id="IPR035965">
    <property type="entry name" value="PAS-like_dom_sf"/>
</dbReference>
<dbReference type="NCBIfam" id="TIGR00229">
    <property type="entry name" value="sensory_box"/>
    <property type="match status" value="1"/>
</dbReference>
<organism evidence="7 8">
    <name type="scientific">Zingiber officinale</name>
    <name type="common">Ginger</name>
    <name type="synonym">Amomum zingiber</name>
    <dbReference type="NCBI Taxonomy" id="94328"/>
    <lineage>
        <taxon>Eukaryota</taxon>
        <taxon>Viridiplantae</taxon>
        <taxon>Streptophyta</taxon>
        <taxon>Embryophyta</taxon>
        <taxon>Tracheophyta</taxon>
        <taxon>Spermatophyta</taxon>
        <taxon>Magnoliopsida</taxon>
        <taxon>Liliopsida</taxon>
        <taxon>Zingiberales</taxon>
        <taxon>Zingiberaceae</taxon>
        <taxon>Zingiber</taxon>
    </lineage>
</organism>
<keyword evidence="1" id="KW-0600">Photoreceptor protein</keyword>
<protein>
    <recommendedName>
        <fullName evidence="6">PAS domain-containing protein</fullName>
    </recommendedName>
</protein>
<keyword evidence="2" id="KW-0716">Sensory transduction</keyword>
<dbReference type="AlphaFoldDB" id="A0A8J5KH41"/>
<evidence type="ECO:0000259" key="6">
    <source>
        <dbReference type="PROSITE" id="PS50112"/>
    </source>
</evidence>
<feature type="compositionally biased region" description="Polar residues" evidence="5">
    <location>
        <begin position="271"/>
        <end position="287"/>
    </location>
</feature>